<gene>
    <name evidence="1" type="ORF">BOTBODRAFT_31232</name>
</gene>
<name>A0A067MKS3_BOTB1</name>
<keyword evidence="2" id="KW-1185">Reference proteome</keyword>
<accession>A0A067MKS3</accession>
<protein>
    <submittedName>
        <fullName evidence="1">Uncharacterized protein</fullName>
    </submittedName>
</protein>
<dbReference type="AlphaFoldDB" id="A0A067MKS3"/>
<dbReference type="EMBL" id="KL198029">
    <property type="protein sequence ID" value="KDQ16164.1"/>
    <property type="molecule type" value="Genomic_DNA"/>
</dbReference>
<evidence type="ECO:0000313" key="2">
    <source>
        <dbReference type="Proteomes" id="UP000027195"/>
    </source>
</evidence>
<dbReference type="HOGENOM" id="CLU_2542272_0_0_1"/>
<organism evidence="1 2">
    <name type="scientific">Botryobasidium botryosum (strain FD-172 SS1)</name>
    <dbReference type="NCBI Taxonomy" id="930990"/>
    <lineage>
        <taxon>Eukaryota</taxon>
        <taxon>Fungi</taxon>
        <taxon>Dikarya</taxon>
        <taxon>Basidiomycota</taxon>
        <taxon>Agaricomycotina</taxon>
        <taxon>Agaricomycetes</taxon>
        <taxon>Cantharellales</taxon>
        <taxon>Botryobasidiaceae</taxon>
        <taxon>Botryobasidium</taxon>
    </lineage>
</organism>
<evidence type="ECO:0000313" key="1">
    <source>
        <dbReference type="EMBL" id="KDQ16164.1"/>
    </source>
</evidence>
<proteinExistence type="predicted"/>
<dbReference type="Proteomes" id="UP000027195">
    <property type="component" value="Unassembled WGS sequence"/>
</dbReference>
<sequence length="83" mass="9214">MYGAIVVQKWASGNDIRKWLGGKAAEGILGEFAAMHLPEIKASEEADADEPHYYHKAARTCSLSQAMDAILTIRYKAASHWEH</sequence>
<dbReference type="InParanoid" id="A0A067MKS3"/>
<reference evidence="2" key="1">
    <citation type="journal article" date="2014" name="Proc. Natl. Acad. Sci. U.S.A.">
        <title>Extensive sampling of basidiomycete genomes demonstrates inadequacy of the white-rot/brown-rot paradigm for wood decay fungi.</title>
        <authorList>
            <person name="Riley R."/>
            <person name="Salamov A.A."/>
            <person name="Brown D.W."/>
            <person name="Nagy L.G."/>
            <person name="Floudas D."/>
            <person name="Held B.W."/>
            <person name="Levasseur A."/>
            <person name="Lombard V."/>
            <person name="Morin E."/>
            <person name="Otillar R."/>
            <person name="Lindquist E.A."/>
            <person name="Sun H."/>
            <person name="LaButti K.M."/>
            <person name="Schmutz J."/>
            <person name="Jabbour D."/>
            <person name="Luo H."/>
            <person name="Baker S.E."/>
            <person name="Pisabarro A.G."/>
            <person name="Walton J.D."/>
            <person name="Blanchette R.A."/>
            <person name="Henrissat B."/>
            <person name="Martin F."/>
            <person name="Cullen D."/>
            <person name="Hibbett D.S."/>
            <person name="Grigoriev I.V."/>
        </authorList>
    </citation>
    <scope>NUCLEOTIDE SEQUENCE [LARGE SCALE GENOMIC DNA]</scope>
    <source>
        <strain evidence="2">FD-172 SS1</strain>
    </source>
</reference>